<evidence type="ECO:0000256" key="8">
    <source>
        <dbReference type="ARBA" id="ARBA00023235"/>
    </source>
</evidence>
<evidence type="ECO:0000256" key="6">
    <source>
        <dbReference type="ARBA" id="ARBA00022822"/>
    </source>
</evidence>
<keyword evidence="6 9" id="KW-0822">Tryptophan biosynthesis</keyword>
<keyword evidence="7 9" id="KW-0057">Aromatic amino acid biosynthesis</keyword>
<evidence type="ECO:0000313" key="12">
    <source>
        <dbReference type="Proteomes" id="UP001596113"/>
    </source>
</evidence>
<dbReference type="CDD" id="cd00405">
    <property type="entry name" value="PRAI"/>
    <property type="match status" value="1"/>
</dbReference>
<comment type="pathway">
    <text evidence="2 9">Amino-acid biosynthesis; L-tryptophan biosynthesis; L-tryptophan from chorismate: step 3/5.</text>
</comment>
<feature type="domain" description="N-(5'phosphoribosyl) anthranilate isomerase (PRAI)" evidence="10">
    <location>
        <begin position="4"/>
        <end position="197"/>
    </location>
</feature>
<evidence type="ECO:0000256" key="9">
    <source>
        <dbReference type="HAMAP-Rule" id="MF_00135"/>
    </source>
</evidence>
<dbReference type="NCBIfam" id="NF002298">
    <property type="entry name" value="PRK01222.1-4"/>
    <property type="match status" value="1"/>
</dbReference>
<dbReference type="GO" id="GO:0004640">
    <property type="term" value="F:phosphoribosylanthranilate isomerase activity"/>
    <property type="evidence" value="ECO:0007669"/>
    <property type="project" value="UniProtKB-EC"/>
</dbReference>
<keyword evidence="12" id="KW-1185">Reference proteome</keyword>
<dbReference type="Pfam" id="PF00697">
    <property type="entry name" value="PRAI"/>
    <property type="match status" value="1"/>
</dbReference>
<name>A0ABW0HVA3_9BACL</name>
<dbReference type="RefSeq" id="WP_378134291.1">
    <property type="nucleotide sequence ID" value="NZ_JBHSMI010000025.1"/>
</dbReference>
<accession>A0ABW0HVA3</accession>
<evidence type="ECO:0000256" key="5">
    <source>
        <dbReference type="ARBA" id="ARBA00022605"/>
    </source>
</evidence>
<evidence type="ECO:0000256" key="2">
    <source>
        <dbReference type="ARBA" id="ARBA00004664"/>
    </source>
</evidence>
<evidence type="ECO:0000256" key="1">
    <source>
        <dbReference type="ARBA" id="ARBA00001164"/>
    </source>
</evidence>
<comment type="caution">
    <text evidence="11">The sequence shown here is derived from an EMBL/GenBank/DDBJ whole genome shotgun (WGS) entry which is preliminary data.</text>
</comment>
<dbReference type="Proteomes" id="UP001596113">
    <property type="component" value="Unassembled WGS sequence"/>
</dbReference>
<dbReference type="InterPro" id="IPR044643">
    <property type="entry name" value="TrpF_fam"/>
</dbReference>
<dbReference type="PANTHER" id="PTHR42894">
    <property type="entry name" value="N-(5'-PHOSPHORIBOSYL)ANTHRANILATE ISOMERASE"/>
    <property type="match status" value="1"/>
</dbReference>
<evidence type="ECO:0000256" key="7">
    <source>
        <dbReference type="ARBA" id="ARBA00023141"/>
    </source>
</evidence>
<proteinExistence type="inferred from homology"/>
<comment type="catalytic activity">
    <reaction evidence="1 9">
        <text>N-(5-phospho-beta-D-ribosyl)anthranilate = 1-(2-carboxyphenylamino)-1-deoxy-D-ribulose 5-phosphate</text>
        <dbReference type="Rhea" id="RHEA:21540"/>
        <dbReference type="ChEBI" id="CHEBI:18277"/>
        <dbReference type="ChEBI" id="CHEBI:58613"/>
        <dbReference type="EC" id="5.3.1.24"/>
    </reaction>
</comment>
<dbReference type="HAMAP" id="MF_00135">
    <property type="entry name" value="PRAI"/>
    <property type="match status" value="1"/>
</dbReference>
<comment type="similarity">
    <text evidence="9">Belongs to the TrpF family.</text>
</comment>
<reference evidence="12" key="1">
    <citation type="journal article" date="2019" name="Int. J. Syst. Evol. Microbiol.">
        <title>The Global Catalogue of Microorganisms (GCM) 10K type strain sequencing project: providing services to taxonomists for standard genome sequencing and annotation.</title>
        <authorList>
            <consortium name="The Broad Institute Genomics Platform"/>
            <consortium name="The Broad Institute Genome Sequencing Center for Infectious Disease"/>
            <person name="Wu L."/>
            <person name="Ma J."/>
        </authorList>
    </citation>
    <scope>NUCLEOTIDE SEQUENCE [LARGE SCALE GENOMIC DNA]</scope>
    <source>
        <strain evidence="12">CGMCC 1.18575</strain>
    </source>
</reference>
<keyword evidence="5 9" id="KW-0028">Amino-acid biosynthesis</keyword>
<evidence type="ECO:0000256" key="4">
    <source>
        <dbReference type="ARBA" id="ARBA00022272"/>
    </source>
</evidence>
<dbReference type="Gene3D" id="3.20.20.70">
    <property type="entry name" value="Aldolase class I"/>
    <property type="match status" value="1"/>
</dbReference>
<keyword evidence="8 9" id="KW-0413">Isomerase</keyword>
<dbReference type="PANTHER" id="PTHR42894:SF1">
    <property type="entry name" value="N-(5'-PHOSPHORIBOSYL)ANTHRANILATE ISOMERASE"/>
    <property type="match status" value="1"/>
</dbReference>
<evidence type="ECO:0000256" key="3">
    <source>
        <dbReference type="ARBA" id="ARBA00012572"/>
    </source>
</evidence>
<sequence>MIKVKICGITSQEDALNAVKAGADAIGLQFVEDSARAVSVETAIHIRKVIPPFVSVVGVFKNEHEVNILNVVERVGLDYVQLHGSESPEFVNNLPVKTIKTIGVNRKADLEGLDKYASSAILLDSKIGDQCGGTGKTFNWFLLNEFEKTIPIILAGGLCETNIVEAIKTVKPDVVDLCTGVEITPGIKSYKKMLDFVRIVRCTDWNT</sequence>
<dbReference type="InterPro" id="IPR013785">
    <property type="entry name" value="Aldolase_TIM"/>
</dbReference>
<protein>
    <recommendedName>
        <fullName evidence="4 9">N-(5'-phosphoribosyl)anthranilate isomerase</fullName>
        <shortName evidence="9">PRAI</shortName>
        <ecNumber evidence="3 9">5.3.1.24</ecNumber>
    </recommendedName>
</protein>
<dbReference type="InterPro" id="IPR001240">
    <property type="entry name" value="PRAI_dom"/>
</dbReference>
<dbReference type="EMBL" id="JBHSMI010000025">
    <property type="protein sequence ID" value="MFC5404225.1"/>
    <property type="molecule type" value="Genomic_DNA"/>
</dbReference>
<evidence type="ECO:0000259" key="10">
    <source>
        <dbReference type="Pfam" id="PF00697"/>
    </source>
</evidence>
<evidence type="ECO:0000313" key="11">
    <source>
        <dbReference type="EMBL" id="MFC5404225.1"/>
    </source>
</evidence>
<dbReference type="InterPro" id="IPR011060">
    <property type="entry name" value="RibuloseP-bd_barrel"/>
</dbReference>
<dbReference type="EC" id="5.3.1.24" evidence="3 9"/>
<organism evidence="11 12">
    <name type="scientific">Cohnella soli</name>
    <dbReference type="NCBI Taxonomy" id="425005"/>
    <lineage>
        <taxon>Bacteria</taxon>
        <taxon>Bacillati</taxon>
        <taxon>Bacillota</taxon>
        <taxon>Bacilli</taxon>
        <taxon>Bacillales</taxon>
        <taxon>Paenibacillaceae</taxon>
        <taxon>Cohnella</taxon>
    </lineage>
</organism>
<dbReference type="SUPFAM" id="SSF51366">
    <property type="entry name" value="Ribulose-phoshate binding barrel"/>
    <property type="match status" value="1"/>
</dbReference>
<gene>
    <name evidence="9" type="primary">trpF</name>
    <name evidence="11" type="ORF">ACFPOF_15890</name>
</gene>